<dbReference type="AlphaFoldDB" id="A0A9P3PFE9"/>
<keyword evidence="2" id="KW-1185">Reference proteome</keyword>
<evidence type="ECO:0000313" key="2">
    <source>
        <dbReference type="Proteomes" id="UP001063166"/>
    </source>
</evidence>
<accession>A0A9P3PFE9</accession>
<sequence length="77" mass="8386">MGIKSSHCVPSHFTGSYPPLAIAHSARRISLLPNPLRKFHAALVKVVLVYSKNFLEIGDTVLPALLPGYFGHVLPSH</sequence>
<evidence type="ECO:0000313" key="1">
    <source>
        <dbReference type="EMBL" id="GLB35017.1"/>
    </source>
</evidence>
<comment type="caution">
    <text evidence="1">The sequence shown here is derived from an EMBL/GenBank/DDBJ whole genome shotgun (WGS) entry which is preliminary data.</text>
</comment>
<reference evidence="1" key="1">
    <citation type="submission" date="2022-07" db="EMBL/GenBank/DDBJ databases">
        <title>The genome of Lyophyllum shimeji provides insight into the initial evolution of ectomycorrhizal fungal genome.</title>
        <authorList>
            <person name="Kobayashi Y."/>
            <person name="Shibata T."/>
            <person name="Hirakawa H."/>
            <person name="Shigenobu S."/>
            <person name="Nishiyama T."/>
            <person name="Yamada A."/>
            <person name="Hasebe M."/>
            <person name="Kawaguchi M."/>
        </authorList>
    </citation>
    <scope>NUCLEOTIDE SEQUENCE</scope>
    <source>
        <strain evidence="1">AT787</strain>
    </source>
</reference>
<proteinExistence type="predicted"/>
<protein>
    <submittedName>
        <fullName evidence="1">Uncharacterized protein</fullName>
    </submittedName>
</protein>
<organism evidence="1 2">
    <name type="scientific">Lyophyllum shimeji</name>
    <name type="common">Hon-shimeji</name>
    <name type="synonym">Tricholoma shimeji</name>
    <dbReference type="NCBI Taxonomy" id="47721"/>
    <lineage>
        <taxon>Eukaryota</taxon>
        <taxon>Fungi</taxon>
        <taxon>Dikarya</taxon>
        <taxon>Basidiomycota</taxon>
        <taxon>Agaricomycotina</taxon>
        <taxon>Agaricomycetes</taxon>
        <taxon>Agaricomycetidae</taxon>
        <taxon>Agaricales</taxon>
        <taxon>Tricholomatineae</taxon>
        <taxon>Lyophyllaceae</taxon>
        <taxon>Lyophyllum</taxon>
    </lineage>
</organism>
<name>A0A9P3PFE9_LYOSH</name>
<gene>
    <name evidence="1" type="ORF">LshimejAT787_0205820</name>
</gene>
<dbReference type="Proteomes" id="UP001063166">
    <property type="component" value="Unassembled WGS sequence"/>
</dbReference>
<dbReference type="EMBL" id="BRPK01000002">
    <property type="protein sequence ID" value="GLB35017.1"/>
    <property type="molecule type" value="Genomic_DNA"/>
</dbReference>